<evidence type="ECO:0000256" key="2">
    <source>
        <dbReference type="ARBA" id="ARBA00009142"/>
    </source>
</evidence>
<evidence type="ECO:0000256" key="3">
    <source>
        <dbReference type="ARBA" id="ARBA00022692"/>
    </source>
</evidence>
<dbReference type="KEGG" id="cyz:C3B44_10170"/>
<accession>A0A2U1T5T4</accession>
<evidence type="ECO:0000313" key="7">
    <source>
        <dbReference type="EMBL" id="PWC01380.1"/>
    </source>
</evidence>
<dbReference type="InterPro" id="IPR002781">
    <property type="entry name" value="TM_pro_TauE-like"/>
</dbReference>
<evidence type="ECO:0000256" key="6">
    <source>
        <dbReference type="RuleBase" id="RU363041"/>
    </source>
</evidence>
<feature type="transmembrane region" description="Helical" evidence="6">
    <location>
        <begin position="25"/>
        <end position="49"/>
    </location>
</feature>
<gene>
    <name evidence="7" type="ORF">DF222_07590</name>
</gene>
<keyword evidence="5 6" id="KW-0472">Membrane</keyword>
<protein>
    <recommendedName>
        <fullName evidence="6">Probable membrane transporter protein</fullName>
    </recommendedName>
</protein>
<organism evidence="7 8">
    <name type="scientific">Corynebacterium yudongzhengii</name>
    <dbReference type="NCBI Taxonomy" id="2080740"/>
    <lineage>
        <taxon>Bacteria</taxon>
        <taxon>Bacillati</taxon>
        <taxon>Actinomycetota</taxon>
        <taxon>Actinomycetes</taxon>
        <taxon>Mycobacteriales</taxon>
        <taxon>Corynebacteriaceae</taxon>
        <taxon>Corynebacterium</taxon>
    </lineage>
</organism>
<sequence>MGLLTLLLVAFAGFAAQLVDGGLGMGFGATSMTILTATAMAPATASAVVNTAQLGTTLASGLSHWKFGNVEWRIVATIGIPGAIGSFVGATFLSRLSLDAAQPLTATILAAIGLLLLIRFARTRVDEQLKKRQESRPLLLGLGTLGGFISASGGAGWGPVTTSALLTRGRITPRRIVGTVSAAEFLVTIAAVIGFIFGLWEEMVANLAAALALMIGGVIGAPIAAWAISRLNSALLGGAVGTVLMVLNVPKVLDFLGVENTAVLVAVRVIILVVGLWLSISGARRRRRAAAENPPVDRTLSAPPTR</sequence>
<comment type="caution">
    <text evidence="7">The sequence shown here is derived from an EMBL/GenBank/DDBJ whole genome shotgun (WGS) entry which is preliminary data.</text>
</comment>
<dbReference type="Pfam" id="PF01925">
    <property type="entry name" value="TauE"/>
    <property type="match status" value="1"/>
</dbReference>
<dbReference type="GO" id="GO:0005886">
    <property type="term" value="C:plasma membrane"/>
    <property type="evidence" value="ECO:0007669"/>
    <property type="project" value="UniProtKB-SubCell"/>
</dbReference>
<evidence type="ECO:0000313" key="8">
    <source>
        <dbReference type="Proteomes" id="UP000244989"/>
    </source>
</evidence>
<comment type="subcellular location">
    <subcellularLocation>
        <location evidence="6">Cell membrane</location>
        <topology evidence="6">Multi-pass membrane protein</topology>
    </subcellularLocation>
    <subcellularLocation>
        <location evidence="1">Membrane</location>
        <topology evidence="1">Multi-pass membrane protein</topology>
    </subcellularLocation>
</comment>
<proteinExistence type="inferred from homology"/>
<keyword evidence="4 6" id="KW-1133">Transmembrane helix</keyword>
<comment type="similarity">
    <text evidence="2 6">Belongs to the 4-toluene sulfonate uptake permease (TSUP) (TC 2.A.102) family.</text>
</comment>
<dbReference type="OrthoDB" id="45564at2"/>
<name>A0A2U1T5T4_9CORY</name>
<feature type="transmembrane region" description="Helical" evidence="6">
    <location>
        <begin position="138"/>
        <end position="157"/>
    </location>
</feature>
<evidence type="ECO:0000256" key="4">
    <source>
        <dbReference type="ARBA" id="ARBA00022989"/>
    </source>
</evidence>
<dbReference type="PANTHER" id="PTHR43701:SF12">
    <property type="entry name" value="MEMBRANE TRANSPORTER PROTEIN YTNM-RELATED"/>
    <property type="match status" value="1"/>
</dbReference>
<reference evidence="8" key="1">
    <citation type="submission" date="2018-04" db="EMBL/GenBank/DDBJ databases">
        <authorList>
            <person name="Liu S."/>
            <person name="Wang Z."/>
            <person name="Li J."/>
        </authorList>
    </citation>
    <scope>NUCLEOTIDE SEQUENCE [LARGE SCALE GENOMIC DNA]</scope>
    <source>
        <strain evidence="8">2189</strain>
    </source>
</reference>
<dbReference type="InterPro" id="IPR051598">
    <property type="entry name" value="TSUP/Inactive_protease-like"/>
</dbReference>
<evidence type="ECO:0000256" key="1">
    <source>
        <dbReference type="ARBA" id="ARBA00004141"/>
    </source>
</evidence>
<keyword evidence="3 6" id="KW-0812">Transmembrane</keyword>
<keyword evidence="8" id="KW-1185">Reference proteome</keyword>
<dbReference type="PANTHER" id="PTHR43701">
    <property type="entry name" value="MEMBRANE TRANSPORTER PROTEIN MJ0441-RELATED"/>
    <property type="match status" value="1"/>
</dbReference>
<dbReference type="AlphaFoldDB" id="A0A2U1T5T4"/>
<feature type="transmembrane region" description="Helical" evidence="6">
    <location>
        <begin position="207"/>
        <end position="228"/>
    </location>
</feature>
<feature type="transmembrane region" description="Helical" evidence="6">
    <location>
        <begin position="100"/>
        <end position="118"/>
    </location>
</feature>
<dbReference type="EMBL" id="QEEZ01000013">
    <property type="protein sequence ID" value="PWC01380.1"/>
    <property type="molecule type" value="Genomic_DNA"/>
</dbReference>
<dbReference type="Proteomes" id="UP000244989">
    <property type="component" value="Unassembled WGS sequence"/>
</dbReference>
<feature type="transmembrane region" description="Helical" evidence="6">
    <location>
        <begin position="70"/>
        <end position="94"/>
    </location>
</feature>
<dbReference type="RefSeq" id="WP_108432263.1">
    <property type="nucleotide sequence ID" value="NZ_CP026947.1"/>
</dbReference>
<evidence type="ECO:0000256" key="5">
    <source>
        <dbReference type="ARBA" id="ARBA00023136"/>
    </source>
</evidence>
<feature type="transmembrane region" description="Helical" evidence="6">
    <location>
        <begin position="177"/>
        <end position="200"/>
    </location>
</feature>
<feature type="transmembrane region" description="Helical" evidence="6">
    <location>
        <begin position="261"/>
        <end position="280"/>
    </location>
</feature>
<keyword evidence="6" id="KW-1003">Cell membrane</keyword>